<sequence>MPSTPRTERFVGMGLRREHAESIAAAIMIKRPLATTKKEVAEIAVRNGCVPLLLRGG</sequence>
<evidence type="ECO:0000313" key="1">
    <source>
        <dbReference type="EMBL" id="KUK05933.1"/>
    </source>
</evidence>
<dbReference type="EMBL" id="LGEX01000065">
    <property type="protein sequence ID" value="KUK05933.1"/>
    <property type="molecule type" value="Genomic_DNA"/>
</dbReference>
<dbReference type="PATRIC" id="fig|2234.7.peg.1957"/>
<dbReference type="Proteomes" id="UP000054015">
    <property type="component" value="Unassembled WGS sequence"/>
</dbReference>
<accession>A0A117KU19</accession>
<proteinExistence type="predicted"/>
<reference evidence="2" key="1">
    <citation type="journal article" date="2015" name="MBio">
        <title>Genome-Resolved Metagenomic Analysis Reveals Roles for Candidate Phyla and Other Microbial Community Members in Biogeochemical Transformations in Oil Reservoirs.</title>
        <authorList>
            <person name="Hu P."/>
            <person name="Tom L."/>
            <person name="Singh A."/>
            <person name="Thomas B.C."/>
            <person name="Baker B.J."/>
            <person name="Piceno Y.M."/>
            <person name="Andersen G.L."/>
            <person name="Banfield J.F."/>
        </authorList>
    </citation>
    <scope>NUCLEOTIDE SEQUENCE [LARGE SCALE GENOMIC DNA]</scope>
</reference>
<dbReference type="AlphaFoldDB" id="A0A117KU19"/>
<comment type="caution">
    <text evidence="1">The sequence shown here is derived from an EMBL/GenBank/DDBJ whole genome shotgun (WGS) entry which is preliminary data.</text>
</comment>
<protein>
    <submittedName>
        <fullName evidence="1">Uncharacterized protein</fullName>
    </submittedName>
</protein>
<evidence type="ECO:0000313" key="2">
    <source>
        <dbReference type="Proteomes" id="UP000054015"/>
    </source>
</evidence>
<name>A0A117KU19_ARCFL</name>
<organism evidence="1 2">
    <name type="scientific">Archaeoglobus fulgidus</name>
    <dbReference type="NCBI Taxonomy" id="2234"/>
    <lineage>
        <taxon>Archaea</taxon>
        <taxon>Methanobacteriati</taxon>
        <taxon>Methanobacteriota</taxon>
        <taxon>Archaeoglobi</taxon>
        <taxon>Archaeoglobales</taxon>
        <taxon>Archaeoglobaceae</taxon>
        <taxon>Archaeoglobus</taxon>
    </lineage>
</organism>
<gene>
    <name evidence="1" type="ORF">XD48_1821</name>
</gene>